<dbReference type="AlphaFoldDB" id="A0A368HF04"/>
<proteinExistence type="inferred from homology"/>
<dbReference type="EMBL" id="PSYR01000002">
    <property type="protein sequence ID" value="RCN55769.1"/>
    <property type="molecule type" value="Genomic_DNA"/>
</dbReference>
<keyword evidence="4" id="KW-1185">Reference proteome</keyword>
<dbReference type="SUPFAM" id="SSF143120">
    <property type="entry name" value="YefM-like"/>
    <property type="match status" value="1"/>
</dbReference>
<protein>
    <recommendedName>
        <fullName evidence="2">Antitoxin</fullName>
    </recommendedName>
</protein>
<evidence type="ECO:0000256" key="2">
    <source>
        <dbReference type="RuleBase" id="RU362080"/>
    </source>
</evidence>
<dbReference type="NCBIfam" id="TIGR01552">
    <property type="entry name" value="phd_fam"/>
    <property type="match status" value="1"/>
</dbReference>
<gene>
    <name evidence="3" type="ORF">C4900_07555</name>
</gene>
<dbReference type="InterPro" id="IPR006442">
    <property type="entry name" value="Antitoxin_Phd/YefM"/>
</dbReference>
<reference evidence="3 4" key="1">
    <citation type="submission" date="2018-02" db="EMBL/GenBank/DDBJ databases">
        <title>Insights into the biology of acidophilic members of the Acidiferrobacteraceae family derived from comparative genomic analyses.</title>
        <authorList>
            <person name="Issotta F."/>
            <person name="Thyssen C."/>
            <person name="Mena C."/>
            <person name="Moya A."/>
            <person name="Bellenberg S."/>
            <person name="Sproer C."/>
            <person name="Covarrubias P.C."/>
            <person name="Sand W."/>
            <person name="Quatrini R."/>
            <person name="Vera M."/>
        </authorList>
    </citation>
    <scope>NUCLEOTIDE SEQUENCE [LARGE SCALE GENOMIC DNA]</scope>
    <source>
        <strain evidence="4">m-1</strain>
    </source>
</reference>
<comment type="caution">
    <text evidence="3">The sequence shown here is derived from an EMBL/GenBank/DDBJ whole genome shotgun (WGS) entry which is preliminary data.</text>
</comment>
<dbReference type="Proteomes" id="UP000253250">
    <property type="component" value="Unassembled WGS sequence"/>
</dbReference>
<comment type="function">
    <text evidence="2">Antitoxin component of a type II toxin-antitoxin (TA) system.</text>
</comment>
<dbReference type="Gene3D" id="3.40.1620.10">
    <property type="entry name" value="YefM-like domain"/>
    <property type="match status" value="1"/>
</dbReference>
<evidence type="ECO:0000313" key="3">
    <source>
        <dbReference type="EMBL" id="RCN55769.1"/>
    </source>
</evidence>
<dbReference type="InterPro" id="IPR036165">
    <property type="entry name" value="YefM-like_sf"/>
</dbReference>
<dbReference type="Pfam" id="PF02604">
    <property type="entry name" value="PhdYeFM_antitox"/>
    <property type="match status" value="1"/>
</dbReference>
<evidence type="ECO:0000313" key="4">
    <source>
        <dbReference type="Proteomes" id="UP000253250"/>
    </source>
</evidence>
<organism evidence="3 4">
    <name type="scientific">Acidiferrobacter thiooxydans</name>
    <dbReference type="NCBI Taxonomy" id="163359"/>
    <lineage>
        <taxon>Bacteria</taxon>
        <taxon>Pseudomonadati</taxon>
        <taxon>Pseudomonadota</taxon>
        <taxon>Gammaproteobacteria</taxon>
        <taxon>Acidiferrobacterales</taxon>
        <taxon>Acidiferrobacteraceae</taxon>
        <taxon>Acidiferrobacter</taxon>
    </lineage>
</organism>
<dbReference type="OrthoDB" id="165038at2"/>
<comment type="similarity">
    <text evidence="1 2">Belongs to the phD/YefM antitoxin family.</text>
</comment>
<evidence type="ECO:0000256" key="1">
    <source>
        <dbReference type="ARBA" id="ARBA00009981"/>
    </source>
</evidence>
<accession>A0A368HF04</accession>
<sequence length="202" mass="21623">MGGSVGLGARQESVGQIECRIFQHGPRLAWCWAASHIYVWAQGVCQAPERRHRPEPIAGLVSPNLASVTTTAHLANIAILAKIAFMKIVSATEAKNRFGDILTEVLSTGTVVVTKNGKPALSIAAITPPSSVVPAERKTALLTAYAQGRLAWSDLRDAIGDPWYGDVLEALAGLGLTPPQVNPLTADQQQRFQAILAKARRR</sequence>
<name>A0A368HF04_9GAMM</name>